<evidence type="ECO:0000259" key="6">
    <source>
        <dbReference type="PROSITE" id="PS50893"/>
    </source>
</evidence>
<dbReference type="InterPro" id="IPR027417">
    <property type="entry name" value="P-loop_NTPase"/>
</dbReference>
<comment type="function">
    <text evidence="5">Part of the ABC transporter complex HmuTUV involved in hemin import. Responsible for energy coupling to the transport system.</text>
</comment>
<dbReference type="Proteomes" id="UP000501802">
    <property type="component" value="Chromosome"/>
</dbReference>
<dbReference type="PANTHER" id="PTHR42794">
    <property type="entry name" value="HEMIN IMPORT ATP-BINDING PROTEIN HMUV"/>
    <property type="match status" value="1"/>
</dbReference>
<accession>A0A6G9AH94</accession>
<organism evidence="7 8">
    <name type="scientific">Spirosoma aureum</name>
    <dbReference type="NCBI Taxonomy" id="2692134"/>
    <lineage>
        <taxon>Bacteria</taxon>
        <taxon>Pseudomonadati</taxon>
        <taxon>Bacteroidota</taxon>
        <taxon>Cytophagia</taxon>
        <taxon>Cytophagales</taxon>
        <taxon>Cytophagaceae</taxon>
        <taxon>Spirosoma</taxon>
    </lineage>
</organism>
<dbReference type="InterPro" id="IPR003439">
    <property type="entry name" value="ABC_transporter-like_ATP-bd"/>
</dbReference>
<dbReference type="PANTHER" id="PTHR42794:SF1">
    <property type="entry name" value="HEMIN IMPORT ATP-BINDING PROTEIN HMUV"/>
    <property type="match status" value="1"/>
</dbReference>
<dbReference type="Gene3D" id="3.40.50.300">
    <property type="entry name" value="P-loop containing nucleotide triphosphate hydrolases"/>
    <property type="match status" value="1"/>
</dbReference>
<dbReference type="SMART" id="SM00382">
    <property type="entry name" value="AAA"/>
    <property type="match status" value="1"/>
</dbReference>
<evidence type="ECO:0000256" key="4">
    <source>
        <dbReference type="ARBA" id="ARBA00022967"/>
    </source>
</evidence>
<keyword evidence="1" id="KW-0813">Transport</keyword>
<name>A0A6G9AH94_9BACT</name>
<gene>
    <name evidence="7" type="ORF">G8759_03775</name>
</gene>
<dbReference type="GO" id="GO:0005524">
    <property type="term" value="F:ATP binding"/>
    <property type="evidence" value="ECO:0007669"/>
    <property type="project" value="UniProtKB-KW"/>
</dbReference>
<evidence type="ECO:0000256" key="2">
    <source>
        <dbReference type="ARBA" id="ARBA00022741"/>
    </source>
</evidence>
<keyword evidence="2" id="KW-0547">Nucleotide-binding</keyword>
<evidence type="ECO:0000313" key="7">
    <source>
        <dbReference type="EMBL" id="QIP11808.1"/>
    </source>
</evidence>
<evidence type="ECO:0000313" key="8">
    <source>
        <dbReference type="Proteomes" id="UP000501802"/>
    </source>
</evidence>
<dbReference type="CDD" id="cd03214">
    <property type="entry name" value="ABC_Iron-Siderophores_B12_Hemin"/>
    <property type="match status" value="1"/>
</dbReference>
<feature type="domain" description="ABC transporter" evidence="6">
    <location>
        <begin position="2"/>
        <end position="239"/>
    </location>
</feature>
<keyword evidence="4" id="KW-1278">Translocase</keyword>
<keyword evidence="8" id="KW-1185">Reference proteome</keyword>
<dbReference type="EMBL" id="CP050063">
    <property type="protein sequence ID" value="QIP11808.1"/>
    <property type="molecule type" value="Genomic_DNA"/>
</dbReference>
<dbReference type="AlphaFoldDB" id="A0A6G9AH94"/>
<dbReference type="SUPFAM" id="SSF52540">
    <property type="entry name" value="P-loop containing nucleoside triphosphate hydrolases"/>
    <property type="match status" value="1"/>
</dbReference>
<dbReference type="FunFam" id="3.40.50.300:FF:000134">
    <property type="entry name" value="Iron-enterobactin ABC transporter ATP-binding protein"/>
    <property type="match status" value="1"/>
</dbReference>
<protein>
    <submittedName>
        <fullName evidence="7">Heme ABC transporter ATP-binding protein</fullName>
    </submittedName>
</protein>
<dbReference type="PROSITE" id="PS00211">
    <property type="entry name" value="ABC_TRANSPORTER_1"/>
    <property type="match status" value="1"/>
</dbReference>
<proteinExistence type="predicted"/>
<dbReference type="GO" id="GO:0016887">
    <property type="term" value="F:ATP hydrolysis activity"/>
    <property type="evidence" value="ECO:0007669"/>
    <property type="project" value="InterPro"/>
</dbReference>
<evidence type="ECO:0000256" key="1">
    <source>
        <dbReference type="ARBA" id="ARBA00022448"/>
    </source>
</evidence>
<dbReference type="PROSITE" id="PS50893">
    <property type="entry name" value="ABC_TRANSPORTER_2"/>
    <property type="match status" value="1"/>
</dbReference>
<dbReference type="InterPro" id="IPR017871">
    <property type="entry name" value="ABC_transporter-like_CS"/>
</dbReference>
<dbReference type="InterPro" id="IPR003593">
    <property type="entry name" value="AAA+_ATPase"/>
</dbReference>
<dbReference type="RefSeq" id="WP_167205361.1">
    <property type="nucleotide sequence ID" value="NZ_CP050063.1"/>
</dbReference>
<dbReference type="Pfam" id="PF00005">
    <property type="entry name" value="ABC_tran"/>
    <property type="match status" value="1"/>
</dbReference>
<keyword evidence="3 7" id="KW-0067">ATP-binding</keyword>
<evidence type="ECO:0000256" key="5">
    <source>
        <dbReference type="ARBA" id="ARBA00037066"/>
    </source>
</evidence>
<reference evidence="7 8" key="1">
    <citation type="submission" date="2020-03" db="EMBL/GenBank/DDBJ databases">
        <authorList>
            <person name="Kim M.K."/>
        </authorList>
    </citation>
    <scope>NUCLEOTIDE SEQUENCE [LARGE SCALE GENOMIC DNA]</scope>
    <source>
        <strain evidence="7 8">BT328</strain>
    </source>
</reference>
<dbReference type="KEGG" id="spib:G8759_03775"/>
<evidence type="ECO:0000256" key="3">
    <source>
        <dbReference type="ARBA" id="ARBA00022840"/>
    </source>
</evidence>
<dbReference type="NCBIfam" id="NF010068">
    <property type="entry name" value="PRK13548.1"/>
    <property type="match status" value="1"/>
</dbReference>
<sequence>MLEVSHLSYQIRNRKLLDGVSFRANPGELLAIVGANGAGKSTLLKLCTRELNVSNGEIRLLGKGIDTYSDKELSLFRAVLPQQNSVVFPFLVSELVLMGRYPHFDFHPSEHDYFIAEMALKKVGMWDFASRVFTTLSGGEQQRVQLARVLAQIWDVPEGILFLDEPTTGLDLLHQHQMLELAREFTQKGFCAVVILHDLNLAAQYADQIVMLRAGQVEAIGSPRSVITVDTIKRVFNLNVWLIEHPDMDCPLVIPQQNQFSDRNRPNQIAKTK</sequence>